<evidence type="ECO:0000313" key="2">
    <source>
        <dbReference type="EMBL" id="GCB37654.1"/>
    </source>
</evidence>
<sequence length="97" mass="11672">MFEHEIILSSYSIVYLLYFFRSISFTKDEYLSNIVFVGVFLLFHLIWFFFGVFRYLRSNGQVWGKKYDFEGIEINEWWGIYRNWGVGCTFVTLTGCV</sequence>
<keyword evidence="1" id="KW-0812">Transmembrane</keyword>
<reference evidence="2 3" key="1">
    <citation type="submission" date="2018-10" db="EMBL/GenBank/DDBJ databases">
        <title>Draft Genome Sequence of Bacteroides sp. KCTC 15687.</title>
        <authorList>
            <person name="Yu S.Y."/>
            <person name="Kim J.S."/>
            <person name="Oh B.S."/>
            <person name="Park S.H."/>
            <person name="Kang S.W."/>
            <person name="Park J.E."/>
            <person name="Choi S.H."/>
            <person name="Han K.I."/>
            <person name="Lee K.C."/>
            <person name="Eom M.K."/>
            <person name="Suh M.K."/>
            <person name="Lee D.H."/>
            <person name="Yoon H."/>
            <person name="Kim B."/>
            <person name="Yang S.J."/>
            <person name="Lee J.S."/>
            <person name="Lee J.H."/>
        </authorList>
    </citation>
    <scope>NUCLEOTIDE SEQUENCE [LARGE SCALE GENOMIC DNA]</scope>
    <source>
        <strain evidence="2 3">KCTC 15687</strain>
    </source>
</reference>
<keyword evidence="3" id="KW-1185">Reference proteome</keyword>
<evidence type="ECO:0000256" key="1">
    <source>
        <dbReference type="SAM" id="Phobius"/>
    </source>
</evidence>
<gene>
    <name evidence="2" type="ORF">KGMB02408_45990</name>
</gene>
<keyword evidence="1" id="KW-0472">Membrane</keyword>
<accession>A0A401M1X6</accession>
<organism evidence="2 3">
    <name type="scientific">Bacteroides faecalis</name>
    <dbReference type="NCBI Taxonomy" id="2447885"/>
    <lineage>
        <taxon>Bacteria</taxon>
        <taxon>Pseudomonadati</taxon>
        <taxon>Bacteroidota</taxon>
        <taxon>Bacteroidia</taxon>
        <taxon>Bacteroidales</taxon>
        <taxon>Bacteroidaceae</taxon>
        <taxon>Bacteroides</taxon>
    </lineage>
</organism>
<dbReference type="EMBL" id="BHWB01000032">
    <property type="protein sequence ID" value="GCB37654.1"/>
    <property type="molecule type" value="Genomic_DNA"/>
</dbReference>
<evidence type="ECO:0000313" key="3">
    <source>
        <dbReference type="Proteomes" id="UP000288079"/>
    </source>
</evidence>
<dbReference type="Proteomes" id="UP000288079">
    <property type="component" value="Unassembled WGS sequence"/>
</dbReference>
<dbReference type="AlphaFoldDB" id="A0A401M1X6"/>
<feature type="transmembrane region" description="Helical" evidence="1">
    <location>
        <begin position="7"/>
        <end position="24"/>
    </location>
</feature>
<protein>
    <submittedName>
        <fullName evidence="2">Uncharacterized protein</fullName>
    </submittedName>
</protein>
<proteinExistence type="predicted"/>
<comment type="caution">
    <text evidence="2">The sequence shown here is derived from an EMBL/GenBank/DDBJ whole genome shotgun (WGS) entry which is preliminary data.</text>
</comment>
<dbReference type="RefSeq" id="WP_160119438.1">
    <property type="nucleotide sequence ID" value="NZ_BHWB01000032.1"/>
</dbReference>
<keyword evidence="1" id="KW-1133">Transmembrane helix</keyword>
<name>A0A401M1X6_9BACE</name>
<feature type="transmembrane region" description="Helical" evidence="1">
    <location>
        <begin position="30"/>
        <end position="56"/>
    </location>
</feature>